<dbReference type="Proteomes" id="UP000286288">
    <property type="component" value="Unassembled WGS sequence"/>
</dbReference>
<dbReference type="Gene3D" id="3.40.190.10">
    <property type="entry name" value="Periplasmic binding protein-like II"/>
    <property type="match status" value="1"/>
</dbReference>
<dbReference type="PANTHER" id="PTHR43649">
    <property type="entry name" value="ARABINOSE-BINDING PROTEIN-RELATED"/>
    <property type="match status" value="1"/>
</dbReference>
<dbReference type="EMBL" id="QRMZ01000008">
    <property type="protein sequence ID" value="RHK06708.1"/>
    <property type="molecule type" value="Genomic_DNA"/>
</dbReference>
<evidence type="ECO:0000313" key="2">
    <source>
        <dbReference type="EMBL" id="RHK06708.1"/>
    </source>
</evidence>
<accession>A0A415ETS5</accession>
<proteinExistence type="predicted"/>
<evidence type="ECO:0000313" key="3">
    <source>
        <dbReference type="Proteomes" id="UP000286288"/>
    </source>
</evidence>
<feature type="chain" id="PRO_5038589014" evidence="1">
    <location>
        <begin position="19"/>
        <end position="425"/>
    </location>
</feature>
<dbReference type="InterPro" id="IPR050490">
    <property type="entry name" value="Bact_solute-bd_prot1"/>
</dbReference>
<sequence length="425" mass="47498">MKKIVSMLMLTSALLGLAACGSQSDDSANEGTITVMLDSEPGQDDPVVHTMEKWKQETGNDYEILVVGYDDQLTKFPLMIKNDDLPDLLITTRLHKEYPEDFVDLSQEVDMDYFDPDLLRVALGNYNEGIQILPTQITVTNYFYNKEAFEEAGITPPTPDNLWTLEELYENAEKLVESGAVNFGLAVDYSRARYDNLMYSNGGSITETIDGQPVVAVNSPENIATLQKFIEANDEGIAPKNIWAGGSPDNPMNYFENGDVGIYLSGSFNYANIARDAKIEFGVMPSPIGTKQQSALNGGRGWGVPKNSPNAALATEFVKWFYDSESTYQEFLDLDFGLPFMENYTYEPTSTFQVDDYQLYVQELANIPEEFLVDEANQWGLYLEDDYRQAMSQAVSGELSAEGALNRVAERIAQNAGWAMKYQNE</sequence>
<dbReference type="AlphaFoldDB" id="A0A415ETS5"/>
<comment type="caution">
    <text evidence="2">The sequence shown here is derived from an EMBL/GenBank/DDBJ whole genome shotgun (WGS) entry which is preliminary data.</text>
</comment>
<feature type="signal peptide" evidence="1">
    <location>
        <begin position="1"/>
        <end position="18"/>
    </location>
</feature>
<name>A0A415ETS5_ENTCA</name>
<reference evidence="2 3" key="1">
    <citation type="submission" date="2018-08" db="EMBL/GenBank/DDBJ databases">
        <title>A genome reference for cultivated species of the human gut microbiota.</title>
        <authorList>
            <person name="Zou Y."/>
            <person name="Xue W."/>
            <person name="Luo G."/>
        </authorList>
    </citation>
    <scope>NUCLEOTIDE SEQUENCE [LARGE SCALE GENOMIC DNA]</scope>
    <source>
        <strain evidence="2 3">AF48-16</strain>
    </source>
</reference>
<dbReference type="Pfam" id="PF01547">
    <property type="entry name" value="SBP_bac_1"/>
    <property type="match status" value="1"/>
</dbReference>
<dbReference type="SUPFAM" id="SSF53850">
    <property type="entry name" value="Periplasmic binding protein-like II"/>
    <property type="match status" value="1"/>
</dbReference>
<gene>
    <name evidence="2" type="ORF">DW084_07560</name>
</gene>
<protein>
    <submittedName>
        <fullName evidence="2">Extracellular solute-binding protein</fullName>
    </submittedName>
</protein>
<evidence type="ECO:0000256" key="1">
    <source>
        <dbReference type="SAM" id="SignalP"/>
    </source>
</evidence>
<dbReference type="PROSITE" id="PS51257">
    <property type="entry name" value="PROKAR_LIPOPROTEIN"/>
    <property type="match status" value="1"/>
</dbReference>
<dbReference type="PANTHER" id="PTHR43649:SF12">
    <property type="entry name" value="DIACETYLCHITOBIOSE BINDING PROTEIN DASA"/>
    <property type="match status" value="1"/>
</dbReference>
<organism evidence="2 3">
    <name type="scientific">Enterococcus casseliflavus</name>
    <name type="common">Enterococcus flavescens</name>
    <dbReference type="NCBI Taxonomy" id="37734"/>
    <lineage>
        <taxon>Bacteria</taxon>
        <taxon>Bacillati</taxon>
        <taxon>Bacillota</taxon>
        <taxon>Bacilli</taxon>
        <taxon>Lactobacillales</taxon>
        <taxon>Enterococcaceae</taxon>
        <taxon>Enterococcus</taxon>
    </lineage>
</organism>
<dbReference type="InterPro" id="IPR006059">
    <property type="entry name" value="SBP"/>
</dbReference>
<keyword evidence="1" id="KW-0732">Signal</keyword>